<accession>A0ABR2J260</accession>
<organism evidence="1 2">
    <name type="scientific">Tritrichomonas musculus</name>
    <dbReference type="NCBI Taxonomy" id="1915356"/>
    <lineage>
        <taxon>Eukaryota</taxon>
        <taxon>Metamonada</taxon>
        <taxon>Parabasalia</taxon>
        <taxon>Tritrichomonadida</taxon>
        <taxon>Tritrichomonadidae</taxon>
        <taxon>Tritrichomonas</taxon>
    </lineage>
</organism>
<keyword evidence="2" id="KW-1185">Reference proteome</keyword>
<name>A0ABR2J260_9EUKA</name>
<comment type="caution">
    <text evidence="1">The sequence shown here is derived from an EMBL/GenBank/DDBJ whole genome shotgun (WGS) entry which is preliminary data.</text>
</comment>
<reference evidence="1 2" key="1">
    <citation type="submission" date="2024-04" db="EMBL/GenBank/DDBJ databases">
        <title>Tritrichomonas musculus Genome.</title>
        <authorList>
            <person name="Alves-Ferreira E."/>
            <person name="Grigg M."/>
            <person name="Lorenzi H."/>
            <person name="Galac M."/>
        </authorList>
    </citation>
    <scope>NUCLEOTIDE SEQUENCE [LARGE SCALE GENOMIC DNA]</scope>
    <source>
        <strain evidence="1 2">EAF2021</strain>
    </source>
</reference>
<protein>
    <submittedName>
        <fullName evidence="1">Uncharacterized protein</fullName>
    </submittedName>
</protein>
<dbReference type="EMBL" id="JAPFFF010000013">
    <property type="protein sequence ID" value="KAK8871977.1"/>
    <property type="molecule type" value="Genomic_DNA"/>
</dbReference>
<evidence type="ECO:0000313" key="1">
    <source>
        <dbReference type="EMBL" id="KAK8871977.1"/>
    </source>
</evidence>
<dbReference type="Proteomes" id="UP001470230">
    <property type="component" value="Unassembled WGS sequence"/>
</dbReference>
<gene>
    <name evidence="1" type="ORF">M9Y10_007729</name>
</gene>
<evidence type="ECO:0000313" key="2">
    <source>
        <dbReference type="Proteomes" id="UP001470230"/>
    </source>
</evidence>
<proteinExistence type="predicted"/>
<sequence length="139" mass="15462">MRIQGVSVDSMLSCINQYCQFDCDAIEDDADFDLSALLPDASELDIFNSAGDEEDEGVEDYGVAQRHNYAIEPIPADSHCSMSSIWGNTYFIHPEVTQQIIDVLNCRVHSMDEKQINQLASEVMTGCLNQTVAAFNIFT</sequence>